<dbReference type="Proteomes" id="UP000283269">
    <property type="component" value="Unassembled WGS sequence"/>
</dbReference>
<dbReference type="AlphaFoldDB" id="A0A409XLI5"/>
<comment type="caution">
    <text evidence="1">The sequence shown here is derived from an EMBL/GenBank/DDBJ whole genome shotgun (WGS) entry which is preliminary data.</text>
</comment>
<evidence type="ECO:0000313" key="1">
    <source>
        <dbReference type="EMBL" id="PPQ91566.1"/>
    </source>
</evidence>
<proteinExistence type="predicted"/>
<dbReference type="EMBL" id="NHYD01001308">
    <property type="protein sequence ID" value="PPQ91566.1"/>
    <property type="molecule type" value="Genomic_DNA"/>
</dbReference>
<reference evidence="1 2" key="1">
    <citation type="journal article" date="2018" name="Evol. Lett.">
        <title>Horizontal gene cluster transfer increased hallucinogenic mushroom diversity.</title>
        <authorList>
            <person name="Reynolds H.T."/>
            <person name="Vijayakumar V."/>
            <person name="Gluck-Thaler E."/>
            <person name="Korotkin H.B."/>
            <person name="Matheny P.B."/>
            <person name="Slot J.C."/>
        </authorList>
    </citation>
    <scope>NUCLEOTIDE SEQUENCE [LARGE SCALE GENOMIC DNA]</scope>
    <source>
        <strain evidence="1 2">2631</strain>
    </source>
</reference>
<dbReference type="InParanoid" id="A0A409XLI5"/>
<name>A0A409XLI5_PSICY</name>
<evidence type="ECO:0000313" key="2">
    <source>
        <dbReference type="Proteomes" id="UP000283269"/>
    </source>
</evidence>
<accession>A0A409XLI5</accession>
<gene>
    <name evidence="1" type="ORF">CVT25_008604</name>
</gene>
<sequence length="77" mass="8983">MNTDCWPTLRARIHTTKKATDPRKERMLLEKRASIRRRSLFGSRMFRSITKGVTTRMTSANASTLRGKEFNEHNTKT</sequence>
<organism evidence="1 2">
    <name type="scientific">Psilocybe cyanescens</name>
    <dbReference type="NCBI Taxonomy" id="93625"/>
    <lineage>
        <taxon>Eukaryota</taxon>
        <taxon>Fungi</taxon>
        <taxon>Dikarya</taxon>
        <taxon>Basidiomycota</taxon>
        <taxon>Agaricomycotina</taxon>
        <taxon>Agaricomycetes</taxon>
        <taxon>Agaricomycetidae</taxon>
        <taxon>Agaricales</taxon>
        <taxon>Agaricineae</taxon>
        <taxon>Strophariaceae</taxon>
        <taxon>Psilocybe</taxon>
    </lineage>
</organism>
<keyword evidence="2" id="KW-1185">Reference proteome</keyword>
<protein>
    <submittedName>
        <fullName evidence="1">Uncharacterized protein</fullName>
    </submittedName>
</protein>